<evidence type="ECO:0000313" key="2">
    <source>
        <dbReference type="Proteomes" id="UP000565715"/>
    </source>
</evidence>
<organism evidence="1 2">
    <name type="scientific">Nocardia speluncae</name>
    <dbReference type="NCBI Taxonomy" id="419477"/>
    <lineage>
        <taxon>Bacteria</taxon>
        <taxon>Bacillati</taxon>
        <taxon>Actinomycetota</taxon>
        <taxon>Actinomycetes</taxon>
        <taxon>Mycobacteriales</taxon>
        <taxon>Nocardiaceae</taxon>
        <taxon>Nocardia</taxon>
    </lineage>
</organism>
<keyword evidence="2" id="KW-1185">Reference proteome</keyword>
<sequence length="328" mass="35928">MNPLSPWTGVIDDTLLRLTNVAGVVGRYRAGLVRNYGGTLDQVAYDLTTADRDFVLPFEWRSEARADALGAVPPTGRFPPYSPSPAEQYLSTRRLVIDEELSNTLPSSANGVFIARDDDGLFYVYKPGDMEMYGGLNWIPHVPGQLARREVAGYRIFDALGAGARVPPTALVTGPHGPGMAQLFVPLKASKNWHEYPKVHQQQTAVGHFVLGNLDENEANIRPEYDGRNEEHDADDNMVVFDLGHSIPETADPRRGGEDFALGSPFVDRWAGEELEQNVLGPVSAATRDRLGSPLEDLELSDSSIDGVLDRLAYVQSTGTVAAEWPVR</sequence>
<protein>
    <submittedName>
        <fullName evidence="1">Uncharacterized protein</fullName>
    </submittedName>
</protein>
<comment type="caution">
    <text evidence="1">The sequence shown here is derived from an EMBL/GenBank/DDBJ whole genome shotgun (WGS) entry which is preliminary data.</text>
</comment>
<gene>
    <name evidence="1" type="ORF">HGA13_26015</name>
</gene>
<dbReference type="EMBL" id="JAAXOO010000007">
    <property type="protein sequence ID" value="NKY36499.1"/>
    <property type="molecule type" value="Genomic_DNA"/>
</dbReference>
<accession>A0A846XMP9</accession>
<dbReference type="Proteomes" id="UP000565715">
    <property type="component" value="Unassembled WGS sequence"/>
</dbReference>
<reference evidence="1 2" key="1">
    <citation type="submission" date="2020-04" db="EMBL/GenBank/DDBJ databases">
        <title>MicrobeNet Type strains.</title>
        <authorList>
            <person name="Nicholson A.C."/>
        </authorList>
    </citation>
    <scope>NUCLEOTIDE SEQUENCE [LARGE SCALE GENOMIC DNA]</scope>
    <source>
        <strain evidence="1 2">DSM 45078</strain>
    </source>
</reference>
<dbReference type="RefSeq" id="WP_168443510.1">
    <property type="nucleotide sequence ID" value="NZ_JAAXOO010000007.1"/>
</dbReference>
<dbReference type="AlphaFoldDB" id="A0A846XMP9"/>
<proteinExistence type="predicted"/>
<name>A0A846XMP9_9NOCA</name>
<evidence type="ECO:0000313" key="1">
    <source>
        <dbReference type="EMBL" id="NKY36499.1"/>
    </source>
</evidence>